<organism evidence="2 3">
    <name type="scientific">Paralcaligenes ureilyticus</name>
    <dbReference type="NCBI Taxonomy" id="627131"/>
    <lineage>
        <taxon>Bacteria</taxon>
        <taxon>Pseudomonadati</taxon>
        <taxon>Pseudomonadota</taxon>
        <taxon>Betaproteobacteria</taxon>
        <taxon>Burkholderiales</taxon>
        <taxon>Alcaligenaceae</taxon>
        <taxon>Paralcaligenes</taxon>
    </lineage>
</organism>
<gene>
    <name evidence="2" type="ORF">EDC26_10295</name>
</gene>
<dbReference type="GO" id="GO:0120147">
    <property type="term" value="F:formylglycine-generating oxidase activity"/>
    <property type="evidence" value="ECO:0007669"/>
    <property type="project" value="TreeGrafter"/>
</dbReference>
<dbReference type="InterPro" id="IPR005532">
    <property type="entry name" value="SUMF_dom"/>
</dbReference>
<reference evidence="2 3" key="1">
    <citation type="submission" date="2019-03" db="EMBL/GenBank/DDBJ databases">
        <title>Genomic Encyclopedia of Type Strains, Phase IV (KMG-IV): sequencing the most valuable type-strain genomes for metagenomic binning, comparative biology and taxonomic classification.</title>
        <authorList>
            <person name="Goeker M."/>
        </authorList>
    </citation>
    <scope>NUCLEOTIDE SEQUENCE [LARGE SCALE GENOMIC DNA]</scope>
    <source>
        <strain evidence="2 3">DSM 24591</strain>
    </source>
</reference>
<dbReference type="AlphaFoldDB" id="A0A4R3MD12"/>
<dbReference type="PANTHER" id="PTHR23150:SF19">
    <property type="entry name" value="FORMYLGLYCINE-GENERATING ENZYME"/>
    <property type="match status" value="1"/>
</dbReference>
<dbReference type="SUPFAM" id="SSF56436">
    <property type="entry name" value="C-type lectin-like"/>
    <property type="match status" value="1"/>
</dbReference>
<dbReference type="PANTHER" id="PTHR23150">
    <property type="entry name" value="SULFATASE MODIFYING FACTOR 1, 2"/>
    <property type="match status" value="1"/>
</dbReference>
<proteinExistence type="predicted"/>
<evidence type="ECO:0000259" key="1">
    <source>
        <dbReference type="Pfam" id="PF03781"/>
    </source>
</evidence>
<protein>
    <submittedName>
        <fullName evidence="2">Formylglycine-generating enzyme required for sulfatase activity</fullName>
    </submittedName>
</protein>
<dbReference type="InterPro" id="IPR016187">
    <property type="entry name" value="CTDL_fold"/>
</dbReference>
<dbReference type="Gene3D" id="3.90.1580.10">
    <property type="entry name" value="paralog of FGE (formylglycine-generating enzyme)"/>
    <property type="match status" value="1"/>
</dbReference>
<evidence type="ECO:0000313" key="3">
    <source>
        <dbReference type="Proteomes" id="UP000295525"/>
    </source>
</evidence>
<dbReference type="InterPro" id="IPR042095">
    <property type="entry name" value="SUMF_sf"/>
</dbReference>
<evidence type="ECO:0000313" key="2">
    <source>
        <dbReference type="EMBL" id="TCT10139.1"/>
    </source>
</evidence>
<accession>A0A4R3MD12</accession>
<comment type="caution">
    <text evidence="2">The sequence shown here is derived from an EMBL/GenBank/DDBJ whole genome shotgun (WGS) entry which is preliminary data.</text>
</comment>
<keyword evidence="3" id="KW-1185">Reference proteome</keyword>
<name>A0A4R3MD12_9BURK</name>
<dbReference type="InterPro" id="IPR051043">
    <property type="entry name" value="Sulfatase_Mod_Factor_Kinase"/>
</dbReference>
<dbReference type="Proteomes" id="UP000295525">
    <property type="component" value="Unassembled WGS sequence"/>
</dbReference>
<feature type="domain" description="Sulfatase-modifying factor enzyme-like" evidence="1">
    <location>
        <begin position="33"/>
        <end position="267"/>
    </location>
</feature>
<dbReference type="Pfam" id="PF03781">
    <property type="entry name" value="FGE-sulfatase"/>
    <property type="match status" value="1"/>
</dbReference>
<sequence>MHRLTNIAIAVALAAAALVYWAPTHIRAANDSTELVMIKRGNFTYRPAGEYLRGNDPVDPPAVVVHFPSDFLIMKRQVSQAEYAQCVGNGACKALDRAQRGAVSPDLPVVGVSWADATAYAAWLSARTGHHYRLPSYAQWAFAAGSAYKEEDVIEPSDPSNPAQRWLAEYAIEARRKTTGDVRPKVFGSYGVSSTGLLDIAGNVWDWTDTCSTRQIIDEDAAPEQNCGVRVVAGRHRGYIADFIRDPRGGACSVGIPPSNLGFRLIRDAAN</sequence>
<dbReference type="EMBL" id="SMAJ01000002">
    <property type="protein sequence ID" value="TCT10139.1"/>
    <property type="molecule type" value="Genomic_DNA"/>
</dbReference>